<name>A0A7I7KWQ2_9MYCO</name>
<dbReference type="AlphaFoldDB" id="A0A7I7KWQ2"/>
<protein>
    <submittedName>
        <fullName evidence="2">NAD-dependent epimerase</fullName>
    </submittedName>
</protein>
<dbReference type="KEGG" id="mcoo:MCOO_21440"/>
<dbReference type="Proteomes" id="UP000465866">
    <property type="component" value="Chromosome"/>
</dbReference>
<reference evidence="2 3" key="1">
    <citation type="journal article" date="2019" name="Emerg. Microbes Infect.">
        <title>Comprehensive subspecies identification of 175 nontuberculous mycobacteria species based on 7547 genomic profiles.</title>
        <authorList>
            <person name="Matsumoto Y."/>
            <person name="Kinjo T."/>
            <person name="Motooka D."/>
            <person name="Nabeya D."/>
            <person name="Jung N."/>
            <person name="Uechi K."/>
            <person name="Horii T."/>
            <person name="Iida T."/>
            <person name="Fujita J."/>
            <person name="Nakamura S."/>
        </authorList>
    </citation>
    <scope>NUCLEOTIDE SEQUENCE [LARGE SCALE GENOMIC DNA]</scope>
    <source>
        <strain evidence="2 3">JCM 12404</strain>
    </source>
</reference>
<gene>
    <name evidence="2" type="ORF">MCOO_21440</name>
</gene>
<sequence length="286" mass="30138">MSERDRTVAITGANGYVGSILRAAFTASGYRVITLQRSAPAGAASGYVPYSLQDGPAASLPDDVAAVIHCAYDLRARDAAEIERINLGGTEKLIRAVGDVPIVFISSMSAYSGTQQIYGRTKLACEDLVAAHGGTSLRLGLVHGSGDGGMIGALRKVAALPVVPMLRPDSYQYAVDAEDVANCVLSTVEQPPPHHVLGVAAPRRVPFSEIIHTLRASATSTPLRPIPLSSALLYRAFRTAEAAGLRIGFRADSLLGLMHPAPGVPHVDYWAEQGISLRDFAKVAAQ</sequence>
<dbReference type="InterPro" id="IPR036291">
    <property type="entry name" value="NAD(P)-bd_dom_sf"/>
</dbReference>
<keyword evidence="3" id="KW-1185">Reference proteome</keyword>
<dbReference type="SUPFAM" id="SSF51735">
    <property type="entry name" value="NAD(P)-binding Rossmann-fold domains"/>
    <property type="match status" value="1"/>
</dbReference>
<proteinExistence type="predicted"/>
<feature type="domain" description="NAD-dependent epimerase/dehydratase" evidence="1">
    <location>
        <begin position="8"/>
        <end position="190"/>
    </location>
</feature>
<evidence type="ECO:0000313" key="2">
    <source>
        <dbReference type="EMBL" id="BBX46129.1"/>
    </source>
</evidence>
<evidence type="ECO:0000259" key="1">
    <source>
        <dbReference type="Pfam" id="PF01370"/>
    </source>
</evidence>
<organism evidence="2 3">
    <name type="scientific">Mycobacterium cookii</name>
    <dbReference type="NCBI Taxonomy" id="1775"/>
    <lineage>
        <taxon>Bacteria</taxon>
        <taxon>Bacillati</taxon>
        <taxon>Actinomycetota</taxon>
        <taxon>Actinomycetes</taxon>
        <taxon>Mycobacteriales</taxon>
        <taxon>Mycobacteriaceae</taxon>
        <taxon>Mycobacterium</taxon>
    </lineage>
</organism>
<dbReference type="Gene3D" id="3.40.50.720">
    <property type="entry name" value="NAD(P)-binding Rossmann-like Domain"/>
    <property type="match status" value="1"/>
</dbReference>
<dbReference type="EMBL" id="AP022569">
    <property type="protein sequence ID" value="BBX46129.1"/>
    <property type="molecule type" value="Genomic_DNA"/>
</dbReference>
<dbReference type="Pfam" id="PF01370">
    <property type="entry name" value="Epimerase"/>
    <property type="match status" value="1"/>
</dbReference>
<dbReference type="InterPro" id="IPR001509">
    <property type="entry name" value="Epimerase_deHydtase"/>
</dbReference>
<accession>A0A7I7KWQ2</accession>
<dbReference type="RefSeq" id="WP_163776330.1">
    <property type="nucleotide sequence ID" value="NZ_AP022569.1"/>
</dbReference>
<evidence type="ECO:0000313" key="3">
    <source>
        <dbReference type="Proteomes" id="UP000465866"/>
    </source>
</evidence>